<dbReference type="CDD" id="cd06170">
    <property type="entry name" value="LuxR_C_like"/>
    <property type="match status" value="1"/>
</dbReference>
<dbReference type="GO" id="GO:0006355">
    <property type="term" value="P:regulation of DNA-templated transcription"/>
    <property type="evidence" value="ECO:0007669"/>
    <property type="project" value="InterPro"/>
</dbReference>
<keyword evidence="5" id="KW-1185">Reference proteome</keyword>
<evidence type="ECO:0000259" key="3">
    <source>
        <dbReference type="PROSITE" id="PS50043"/>
    </source>
</evidence>
<dbReference type="PROSITE" id="PS50043">
    <property type="entry name" value="HTH_LUXR_2"/>
    <property type="match status" value="1"/>
</dbReference>
<evidence type="ECO:0000313" key="4">
    <source>
        <dbReference type="EMBL" id="GGM88267.1"/>
    </source>
</evidence>
<evidence type="ECO:0000313" key="5">
    <source>
        <dbReference type="Proteomes" id="UP000642070"/>
    </source>
</evidence>
<organism evidence="4 5">
    <name type="scientific">Dactylosporangium sucinum</name>
    <dbReference type="NCBI Taxonomy" id="1424081"/>
    <lineage>
        <taxon>Bacteria</taxon>
        <taxon>Bacillati</taxon>
        <taxon>Actinomycetota</taxon>
        <taxon>Actinomycetes</taxon>
        <taxon>Micromonosporales</taxon>
        <taxon>Micromonosporaceae</taxon>
        <taxon>Dactylosporangium</taxon>
    </lineage>
</organism>
<keyword evidence="2" id="KW-0067">ATP-binding</keyword>
<dbReference type="AlphaFoldDB" id="A0A917X878"/>
<dbReference type="EMBL" id="BMPI01000117">
    <property type="protein sequence ID" value="GGM88267.1"/>
    <property type="molecule type" value="Genomic_DNA"/>
</dbReference>
<dbReference type="Pfam" id="PF13191">
    <property type="entry name" value="AAA_16"/>
    <property type="match status" value="1"/>
</dbReference>
<dbReference type="GO" id="GO:0005524">
    <property type="term" value="F:ATP binding"/>
    <property type="evidence" value="ECO:0007669"/>
    <property type="project" value="UniProtKB-KW"/>
</dbReference>
<protein>
    <submittedName>
        <fullName evidence="4">Transcriptional regulator</fullName>
    </submittedName>
</protein>
<dbReference type="InterPro" id="IPR041664">
    <property type="entry name" value="AAA_16"/>
</dbReference>
<dbReference type="InterPro" id="IPR036388">
    <property type="entry name" value="WH-like_DNA-bd_sf"/>
</dbReference>
<dbReference type="GO" id="GO:0003677">
    <property type="term" value="F:DNA binding"/>
    <property type="evidence" value="ECO:0007669"/>
    <property type="project" value="InterPro"/>
</dbReference>
<dbReference type="Gene3D" id="1.25.40.10">
    <property type="entry name" value="Tetratricopeptide repeat domain"/>
    <property type="match status" value="1"/>
</dbReference>
<dbReference type="InterPro" id="IPR011990">
    <property type="entry name" value="TPR-like_helical_dom_sf"/>
</dbReference>
<proteinExistence type="predicted"/>
<gene>
    <name evidence="4" type="ORF">GCM10007977_107840</name>
</gene>
<dbReference type="Gene3D" id="1.10.10.10">
    <property type="entry name" value="Winged helix-like DNA-binding domain superfamily/Winged helix DNA-binding domain"/>
    <property type="match status" value="1"/>
</dbReference>
<dbReference type="SMART" id="SM00421">
    <property type="entry name" value="HTH_LUXR"/>
    <property type="match status" value="1"/>
</dbReference>
<evidence type="ECO:0000256" key="1">
    <source>
        <dbReference type="ARBA" id="ARBA00022741"/>
    </source>
</evidence>
<dbReference type="RefSeq" id="WP_190257910.1">
    <property type="nucleotide sequence ID" value="NZ_BMPI01000117.1"/>
</dbReference>
<dbReference type="PROSITE" id="PS00622">
    <property type="entry name" value="HTH_LUXR_1"/>
    <property type="match status" value="1"/>
</dbReference>
<reference evidence="4" key="1">
    <citation type="journal article" date="2014" name="Int. J. Syst. Evol. Microbiol.">
        <title>Complete genome sequence of Corynebacterium casei LMG S-19264T (=DSM 44701T), isolated from a smear-ripened cheese.</title>
        <authorList>
            <consortium name="US DOE Joint Genome Institute (JGI-PGF)"/>
            <person name="Walter F."/>
            <person name="Albersmeier A."/>
            <person name="Kalinowski J."/>
            <person name="Ruckert C."/>
        </authorList>
    </citation>
    <scope>NUCLEOTIDE SEQUENCE</scope>
    <source>
        <strain evidence="4">JCM 19831</strain>
    </source>
</reference>
<dbReference type="PANTHER" id="PTHR16305:SF35">
    <property type="entry name" value="TRANSCRIPTIONAL ACTIVATOR DOMAIN"/>
    <property type="match status" value="1"/>
</dbReference>
<dbReference type="InterPro" id="IPR000792">
    <property type="entry name" value="Tscrpt_reg_LuxR_C"/>
</dbReference>
<dbReference type="Proteomes" id="UP000642070">
    <property type="component" value="Unassembled WGS sequence"/>
</dbReference>
<sequence>MAITSVIGAPQLFGRAAELATVRRLVAGAHAGHGAALVVRGAIGAGKSALLSVVEQEVTGRGFAVSAIEGVDSVGRLPYDGLRRLLAPFLRHAAELRPHHQQALRAAFDRHEAEPAVHAVALASLELLAEAGPPVALLADDLHWLDRPTCVVLSFVARRIGDLRILVVAATGPGGGGSRLPGLPELHLGGLADADAERLLDATAPRLPPAVRGAVLAQAGGNPLAIVELPRALRPPPAPLQSVPLAAALAAAPAGGARRATARLTEAPRPGAAPAKDAAVSLEAAFAARAAALGPAARALLLVAAAEPGCDAGRLRLAASALAGESVGPGVVDEVAGAGLLLVAGTGSGLRFRHPLVRSAVYGRAGVAERLAAHEALAEVLGDDPHRQLWHRAAAATGADEALSLRLEECGAGRADALALAAVRRAAELTRDAGRRGGLLVRAAELAVRLGAHAEAAALVAEAEQAQHPDHPEAAQRRGRLLSLAEAVAFRPDGGASRIRELVAAARASGSGQIGAELLFRAGARCFFHGGQDATGAEERAAVAEALDALPIGPDDQRRLAILAYNAPDTHGADVLRRLARLAPTGVEELRNLASAAFVLGDLPRAARWHAGAADASREQGLLGSLARALGVGGWGRIWLGELDRAVAESVEACELAAETGEHTAEVFARANLAMVAALRGDADAADGHLDGIEHMPLPGGLQQVKARLALLDGRPGHALRLLTDGFTVGGHPSVRWWLAPDLADAGVAAGAVAEAREVLGGLAEAARRIPAPMMLVCADYAAAVLQEDPHRGIAEALRGELGRWPLFRARLLLHHGERRPDPEALRAALAVFDDLGLAPWAARARAALGRPAAPEPVRPAARLPARELQIAHLAAEGLTNRQIAERLYVSHRTVAARLARVYARLGVTSRASLATALNRRY</sequence>
<dbReference type="GO" id="GO:0004016">
    <property type="term" value="F:adenylate cyclase activity"/>
    <property type="evidence" value="ECO:0007669"/>
    <property type="project" value="TreeGrafter"/>
</dbReference>
<dbReference type="SUPFAM" id="SSF46894">
    <property type="entry name" value="C-terminal effector domain of the bipartite response regulators"/>
    <property type="match status" value="1"/>
</dbReference>
<dbReference type="InterPro" id="IPR016032">
    <property type="entry name" value="Sig_transdc_resp-reg_C-effctor"/>
</dbReference>
<dbReference type="GO" id="GO:0005737">
    <property type="term" value="C:cytoplasm"/>
    <property type="evidence" value="ECO:0007669"/>
    <property type="project" value="TreeGrafter"/>
</dbReference>
<dbReference type="Pfam" id="PF00196">
    <property type="entry name" value="GerE"/>
    <property type="match status" value="1"/>
</dbReference>
<evidence type="ECO:0000256" key="2">
    <source>
        <dbReference type="ARBA" id="ARBA00022840"/>
    </source>
</evidence>
<comment type="caution">
    <text evidence="4">The sequence shown here is derived from an EMBL/GenBank/DDBJ whole genome shotgun (WGS) entry which is preliminary data.</text>
</comment>
<reference evidence="4" key="2">
    <citation type="submission" date="2020-09" db="EMBL/GenBank/DDBJ databases">
        <authorList>
            <person name="Sun Q."/>
            <person name="Ohkuma M."/>
        </authorList>
    </citation>
    <scope>NUCLEOTIDE SEQUENCE</scope>
    <source>
        <strain evidence="4">JCM 19831</strain>
    </source>
</reference>
<keyword evidence="1" id="KW-0547">Nucleotide-binding</keyword>
<dbReference type="PANTHER" id="PTHR16305">
    <property type="entry name" value="TESTICULAR SOLUBLE ADENYLYL CYCLASE"/>
    <property type="match status" value="1"/>
</dbReference>
<dbReference type="SUPFAM" id="SSF48452">
    <property type="entry name" value="TPR-like"/>
    <property type="match status" value="1"/>
</dbReference>
<dbReference type="PRINTS" id="PR00038">
    <property type="entry name" value="HTHLUXR"/>
</dbReference>
<accession>A0A917X878</accession>
<feature type="domain" description="HTH luxR-type" evidence="3">
    <location>
        <begin position="857"/>
        <end position="922"/>
    </location>
</feature>
<name>A0A917X878_9ACTN</name>